<accession>A0A1E1WTB5</accession>
<feature type="region of interest" description="Disordered" evidence="1">
    <location>
        <begin position="47"/>
        <end position="110"/>
    </location>
</feature>
<dbReference type="GO" id="GO:0031533">
    <property type="term" value="C:mRNA capping enzyme complex"/>
    <property type="evidence" value="ECO:0007669"/>
    <property type="project" value="InterPro"/>
</dbReference>
<feature type="compositionally biased region" description="Basic and acidic residues" evidence="1">
    <location>
        <begin position="57"/>
        <end position="101"/>
    </location>
</feature>
<dbReference type="EMBL" id="GDQN01000779">
    <property type="protein sequence ID" value="JAT90275.1"/>
    <property type="molecule type" value="Transcribed_RNA"/>
</dbReference>
<dbReference type="EMBL" id="GDQN01009540">
    <property type="protein sequence ID" value="JAT81514.1"/>
    <property type="molecule type" value="Transcribed_RNA"/>
</dbReference>
<dbReference type="GO" id="GO:0106005">
    <property type="term" value="P:RNA 5'-cap (guanine-N7)-methylation"/>
    <property type="evidence" value="ECO:0007669"/>
    <property type="project" value="InterPro"/>
</dbReference>
<reference evidence="3" key="1">
    <citation type="submission" date="2015-09" db="EMBL/GenBank/DDBJ databases">
        <title>De novo assembly of Pectinophora gossypiella (Pink Bollworm) gut transcriptome.</title>
        <authorList>
            <person name="Tassone E.E."/>
        </authorList>
    </citation>
    <scope>NUCLEOTIDE SEQUENCE</scope>
</reference>
<organism evidence="3">
    <name type="scientific">Pectinophora gossypiella</name>
    <name type="common">Cotton pink bollworm</name>
    <name type="synonym">Depressaria gossypiella</name>
    <dbReference type="NCBI Taxonomy" id="13191"/>
    <lineage>
        <taxon>Eukaryota</taxon>
        <taxon>Metazoa</taxon>
        <taxon>Ecdysozoa</taxon>
        <taxon>Arthropoda</taxon>
        <taxon>Hexapoda</taxon>
        <taxon>Insecta</taxon>
        <taxon>Pterygota</taxon>
        <taxon>Neoptera</taxon>
        <taxon>Endopterygota</taxon>
        <taxon>Lepidoptera</taxon>
        <taxon>Glossata</taxon>
        <taxon>Ditrysia</taxon>
        <taxon>Gelechioidea</taxon>
        <taxon>Gelechiidae</taxon>
        <taxon>Apatetrinae</taxon>
        <taxon>Pectinophora</taxon>
    </lineage>
</organism>
<evidence type="ECO:0000313" key="3">
    <source>
        <dbReference type="EMBL" id="JAT90275.1"/>
    </source>
</evidence>
<evidence type="ECO:0008006" key="4">
    <source>
        <dbReference type="Google" id="ProtNLM"/>
    </source>
</evidence>
<protein>
    <recommendedName>
        <fullName evidence="4">RNMT-activating mini protein</fullName>
    </recommendedName>
</protein>
<dbReference type="InterPro" id="IPR028271">
    <property type="entry name" value="RAMAC"/>
</dbReference>
<dbReference type="GO" id="GO:0003723">
    <property type="term" value="F:RNA binding"/>
    <property type="evidence" value="ECO:0007669"/>
    <property type="project" value="InterPro"/>
</dbReference>
<gene>
    <name evidence="2" type="ORF">g.9063</name>
    <name evidence="3" type="ORF">g.9064</name>
</gene>
<evidence type="ECO:0000256" key="1">
    <source>
        <dbReference type="SAM" id="MobiDB-lite"/>
    </source>
</evidence>
<evidence type="ECO:0000313" key="2">
    <source>
        <dbReference type="EMBL" id="JAT81514.1"/>
    </source>
</evidence>
<name>A0A1E1WTB5_PECGO</name>
<dbReference type="Pfam" id="PF15320">
    <property type="entry name" value="RAM"/>
    <property type="match status" value="1"/>
</dbReference>
<dbReference type="AlphaFoldDB" id="A0A1E1WTB5"/>
<proteinExistence type="predicted"/>
<sequence length="110" mass="13514">MAVNTLSTEDKEFLAKCEEQLKDRFTDKDEQFMAVFNADPSTPPIIENWWVPQNAGRRNDRRNNRRNHPYERNRDRNFDRRDNYDRRGYNDYNRGYDDRGYGNRSQRPRY</sequence>